<evidence type="ECO:0000259" key="10">
    <source>
        <dbReference type="Pfam" id="PF01618"/>
    </source>
</evidence>
<dbReference type="PANTHER" id="PTHR30625">
    <property type="entry name" value="PROTEIN TOLQ"/>
    <property type="match status" value="1"/>
</dbReference>
<name>A0A932GR81_UNCTE</name>
<dbReference type="InterPro" id="IPR002898">
    <property type="entry name" value="MotA_ExbB_proton_chnl"/>
</dbReference>
<evidence type="ECO:0000256" key="7">
    <source>
        <dbReference type="ARBA" id="ARBA00023136"/>
    </source>
</evidence>
<protein>
    <submittedName>
        <fullName evidence="11">MotA/TolQ/ExbB proton channel family protein</fullName>
    </submittedName>
</protein>
<evidence type="ECO:0000256" key="2">
    <source>
        <dbReference type="ARBA" id="ARBA00022448"/>
    </source>
</evidence>
<gene>
    <name evidence="11" type="ORF">HYY65_10480</name>
</gene>
<evidence type="ECO:0000256" key="8">
    <source>
        <dbReference type="RuleBase" id="RU004057"/>
    </source>
</evidence>
<evidence type="ECO:0000256" key="4">
    <source>
        <dbReference type="ARBA" id="ARBA00022692"/>
    </source>
</evidence>
<proteinExistence type="inferred from homology"/>
<keyword evidence="6 9" id="KW-1133">Transmembrane helix</keyword>
<keyword evidence="2 8" id="KW-0813">Transport</keyword>
<evidence type="ECO:0000256" key="1">
    <source>
        <dbReference type="ARBA" id="ARBA00004651"/>
    </source>
</evidence>
<dbReference type="Proteomes" id="UP000741360">
    <property type="component" value="Unassembled WGS sequence"/>
</dbReference>
<keyword evidence="5 8" id="KW-0653">Protein transport</keyword>
<comment type="caution">
    <text evidence="11">The sequence shown here is derived from an EMBL/GenBank/DDBJ whole genome shotgun (WGS) entry which is preliminary data.</text>
</comment>
<dbReference type="GO" id="GO:0017038">
    <property type="term" value="P:protein import"/>
    <property type="evidence" value="ECO:0007669"/>
    <property type="project" value="TreeGrafter"/>
</dbReference>
<evidence type="ECO:0000313" key="12">
    <source>
        <dbReference type="Proteomes" id="UP000741360"/>
    </source>
</evidence>
<feature type="transmembrane region" description="Helical" evidence="9">
    <location>
        <begin position="78"/>
        <end position="105"/>
    </location>
</feature>
<dbReference type="AlphaFoldDB" id="A0A932GR81"/>
<dbReference type="EMBL" id="JACPSX010000200">
    <property type="protein sequence ID" value="MBI3015465.1"/>
    <property type="molecule type" value="Genomic_DNA"/>
</dbReference>
<dbReference type="PANTHER" id="PTHR30625:SF15">
    <property type="entry name" value="BIOPOLYMER TRANSPORT PROTEIN EXBB"/>
    <property type="match status" value="1"/>
</dbReference>
<evidence type="ECO:0000256" key="3">
    <source>
        <dbReference type="ARBA" id="ARBA00022475"/>
    </source>
</evidence>
<evidence type="ECO:0000256" key="9">
    <source>
        <dbReference type="SAM" id="Phobius"/>
    </source>
</evidence>
<feature type="transmembrane region" description="Helical" evidence="9">
    <location>
        <begin position="125"/>
        <end position="146"/>
    </location>
</feature>
<keyword evidence="3" id="KW-1003">Cell membrane</keyword>
<reference evidence="11" key="1">
    <citation type="submission" date="2020-07" db="EMBL/GenBank/DDBJ databases">
        <title>Huge and variable diversity of episymbiotic CPR bacteria and DPANN archaea in groundwater ecosystems.</title>
        <authorList>
            <person name="He C.Y."/>
            <person name="Keren R."/>
            <person name="Whittaker M."/>
            <person name="Farag I.F."/>
            <person name="Doudna J."/>
            <person name="Cate J.H.D."/>
            <person name="Banfield J.F."/>
        </authorList>
    </citation>
    <scope>NUCLEOTIDE SEQUENCE</scope>
    <source>
        <strain evidence="11">NC_groundwater_717_Ag_S-0.2um_59_8</strain>
    </source>
</reference>
<keyword evidence="4 9" id="KW-0812">Transmembrane</keyword>
<evidence type="ECO:0000256" key="5">
    <source>
        <dbReference type="ARBA" id="ARBA00022927"/>
    </source>
</evidence>
<dbReference type="GO" id="GO:0005886">
    <property type="term" value="C:plasma membrane"/>
    <property type="evidence" value="ECO:0007669"/>
    <property type="project" value="UniProtKB-SubCell"/>
</dbReference>
<sequence length="188" mass="20463">AVYFRRNRLSLELLGDGVTDPLRKGNYGEARAVARMIGGFGGRVVAAGLEDPPSSPEIAQDRFQGAFLQERIRMEKGLSILGTLGNNAPFIGLFGTVLGIIRAFYDLSFNTGGGPSVVMRGISEALVATAAGLFVAIPAVIAYNYFQRRVKEVSSQTESVYLRILSLLRRNLEQNPWPETSTPPMKRG</sequence>
<evidence type="ECO:0000256" key="6">
    <source>
        <dbReference type="ARBA" id="ARBA00022989"/>
    </source>
</evidence>
<feature type="non-terminal residue" evidence="11">
    <location>
        <position position="1"/>
    </location>
</feature>
<dbReference type="Pfam" id="PF01618">
    <property type="entry name" value="MotA_ExbB"/>
    <property type="match status" value="1"/>
</dbReference>
<comment type="subcellular location">
    <subcellularLocation>
        <location evidence="1">Cell membrane</location>
        <topology evidence="1">Multi-pass membrane protein</topology>
    </subcellularLocation>
    <subcellularLocation>
        <location evidence="8">Membrane</location>
        <topology evidence="8">Multi-pass membrane protein</topology>
    </subcellularLocation>
</comment>
<evidence type="ECO:0000313" key="11">
    <source>
        <dbReference type="EMBL" id="MBI3015465.1"/>
    </source>
</evidence>
<organism evidence="11 12">
    <name type="scientific">Tectimicrobiota bacterium</name>
    <dbReference type="NCBI Taxonomy" id="2528274"/>
    <lineage>
        <taxon>Bacteria</taxon>
        <taxon>Pseudomonadati</taxon>
        <taxon>Nitrospinota/Tectimicrobiota group</taxon>
        <taxon>Candidatus Tectimicrobiota</taxon>
    </lineage>
</organism>
<feature type="domain" description="MotA/TolQ/ExbB proton channel" evidence="10">
    <location>
        <begin position="43"/>
        <end position="158"/>
    </location>
</feature>
<comment type="similarity">
    <text evidence="8">Belongs to the exbB/tolQ family.</text>
</comment>
<accession>A0A932GR81</accession>
<dbReference type="InterPro" id="IPR050790">
    <property type="entry name" value="ExbB/TolQ_transport"/>
</dbReference>
<keyword evidence="7 9" id="KW-0472">Membrane</keyword>